<feature type="compositionally biased region" description="Low complexity" evidence="1">
    <location>
        <begin position="235"/>
        <end position="246"/>
    </location>
</feature>
<comment type="caution">
    <text evidence="3">The sequence shown here is derived from an EMBL/GenBank/DDBJ whole genome shotgun (WGS) entry which is preliminary data.</text>
</comment>
<evidence type="ECO:0000256" key="1">
    <source>
        <dbReference type="SAM" id="MobiDB-lite"/>
    </source>
</evidence>
<reference evidence="3" key="2">
    <citation type="submission" date="2020-02" db="EMBL/GenBank/DDBJ databases">
        <authorList>
            <person name="Gilchrist C.L.M."/>
            <person name="Chooi Y.-H."/>
        </authorList>
    </citation>
    <scope>NUCLEOTIDE SEQUENCE</scope>
    <source>
        <strain evidence="3">MST-FP2251</strain>
    </source>
</reference>
<dbReference type="Pfam" id="PF24969">
    <property type="entry name" value="LRR_15"/>
    <property type="match status" value="1"/>
</dbReference>
<evidence type="ECO:0000313" key="4">
    <source>
        <dbReference type="Proteomes" id="UP001194746"/>
    </source>
</evidence>
<accession>A0AAD4CNL3</accession>
<feature type="region of interest" description="Disordered" evidence="1">
    <location>
        <begin position="217"/>
        <end position="252"/>
    </location>
</feature>
<reference evidence="3" key="1">
    <citation type="journal article" date="2019" name="Beilstein J. Org. Chem.">
        <title>Nanangenines: drimane sesquiterpenoids as the dominant metabolite cohort of a novel Australian fungus, Aspergillus nanangensis.</title>
        <authorList>
            <person name="Lacey H.J."/>
            <person name="Gilchrist C.L.M."/>
            <person name="Crombie A."/>
            <person name="Kalaitzis J.A."/>
            <person name="Vuong D."/>
            <person name="Rutledge P.J."/>
            <person name="Turner P."/>
            <person name="Pitt J.I."/>
            <person name="Lacey E."/>
            <person name="Chooi Y.H."/>
            <person name="Piggott A.M."/>
        </authorList>
    </citation>
    <scope>NUCLEOTIDE SEQUENCE</scope>
    <source>
        <strain evidence="3">MST-FP2251</strain>
    </source>
</reference>
<protein>
    <recommendedName>
        <fullName evidence="2">Leucine-rich repeat domain-containing protein</fullName>
    </recommendedName>
</protein>
<evidence type="ECO:0000259" key="2">
    <source>
        <dbReference type="Pfam" id="PF24969"/>
    </source>
</evidence>
<feature type="compositionally biased region" description="Acidic residues" evidence="1">
    <location>
        <begin position="222"/>
        <end position="231"/>
    </location>
</feature>
<keyword evidence="4" id="KW-1185">Reference proteome</keyword>
<proteinExistence type="predicted"/>
<gene>
    <name evidence="3" type="ORF">FE257_007248</name>
</gene>
<dbReference type="InterPro" id="IPR056867">
    <property type="entry name" value="LRR_15"/>
</dbReference>
<sequence>MTLNLPNDVLLLVGEFLETHQDRYNLIFVSHRFHDLFLRLVYRAATLQSCLQTRSFLGALLRRPELARAVRSLHFKDWNQQQSSSLAPISPADVTLFNDWARQISHSHEEQTQWEQDLLHEVEEAWIALVLPLVHNLRTLHLVYPKENVYLDRTLRRAMQGEKPFHTHPAFRTLHDVSLSHQDHDQDSKGSYCPSQVLPFFSLPAMRTFSADSVIEARPSPDEDNQPQQEEEQQHQQQQDPSSSSPITSITLTSSNGFQGMQTLIASCPSLQSFKYQHSDTHLQSEAYQPSAFHASLSASKSSLQTLWLDTCGTHLPFTISGVNQSHDEWFGSLAEFSALTDLRIRLPNLLDVRYQPDPSTALPDVLPESVQSLYVEGCKETSLAMLVGQLGKVLEGKMKKEEKKKQFGSLRRVDIEGFFHEEEDEDASGYEVSSGTGAVAGGGERVIKPKVYEMVEPLVAACKDAGVELFLRDRECLATML</sequence>
<organism evidence="3 4">
    <name type="scientific">Aspergillus nanangensis</name>
    <dbReference type="NCBI Taxonomy" id="2582783"/>
    <lineage>
        <taxon>Eukaryota</taxon>
        <taxon>Fungi</taxon>
        <taxon>Dikarya</taxon>
        <taxon>Ascomycota</taxon>
        <taxon>Pezizomycotina</taxon>
        <taxon>Eurotiomycetes</taxon>
        <taxon>Eurotiomycetidae</taxon>
        <taxon>Eurotiales</taxon>
        <taxon>Aspergillaceae</taxon>
        <taxon>Aspergillus</taxon>
        <taxon>Aspergillus subgen. Circumdati</taxon>
    </lineage>
</organism>
<dbReference type="EMBL" id="VCAU01000035">
    <property type="protein sequence ID" value="KAF9889538.1"/>
    <property type="molecule type" value="Genomic_DNA"/>
</dbReference>
<dbReference type="AlphaFoldDB" id="A0AAD4CNL3"/>
<dbReference type="Proteomes" id="UP001194746">
    <property type="component" value="Unassembled WGS sequence"/>
</dbReference>
<feature type="domain" description="Leucine-rich repeat" evidence="2">
    <location>
        <begin position="106"/>
        <end position="394"/>
    </location>
</feature>
<evidence type="ECO:0000313" key="3">
    <source>
        <dbReference type="EMBL" id="KAF9889538.1"/>
    </source>
</evidence>
<name>A0AAD4CNL3_ASPNN</name>